<name>A0A3E1K507_9GAMM</name>
<dbReference type="Proteomes" id="UP000260351">
    <property type="component" value="Unassembled WGS sequence"/>
</dbReference>
<sequence>MSIEAAQREIVEEFALFDDWMDRYQYLIDLGRKLPELDEADMVEDHLLAGCQSQVWLITEGDAERMVFRANSDAAIVSGLIALLLKVYSGRSAREILDSEPHFVVEIGLSDHLSPTRANGLNAMLAEIRRQAQLALQAA</sequence>
<keyword evidence="4" id="KW-1185">Reference proteome</keyword>
<proteinExistence type="inferred from homology"/>
<comment type="similarity">
    <text evidence="1">Belongs to the SufE family.</text>
</comment>
<dbReference type="AlphaFoldDB" id="A0A3E1K507"/>
<organism evidence="3 4">
    <name type="scientific">Wenzhouxiangella sediminis</name>
    <dbReference type="NCBI Taxonomy" id="1792836"/>
    <lineage>
        <taxon>Bacteria</taxon>
        <taxon>Pseudomonadati</taxon>
        <taxon>Pseudomonadota</taxon>
        <taxon>Gammaproteobacteria</taxon>
        <taxon>Chromatiales</taxon>
        <taxon>Wenzhouxiangellaceae</taxon>
        <taxon>Wenzhouxiangella</taxon>
    </lineage>
</organism>
<dbReference type="Pfam" id="PF02657">
    <property type="entry name" value="SufE"/>
    <property type="match status" value="1"/>
</dbReference>
<evidence type="ECO:0000313" key="3">
    <source>
        <dbReference type="EMBL" id="RFF29123.1"/>
    </source>
</evidence>
<comment type="caution">
    <text evidence="3">The sequence shown here is derived from an EMBL/GenBank/DDBJ whole genome shotgun (WGS) entry which is preliminary data.</text>
</comment>
<dbReference type="RefSeq" id="WP_116651929.1">
    <property type="nucleotide sequence ID" value="NZ_QUZK01000052.1"/>
</dbReference>
<dbReference type="InterPro" id="IPR003808">
    <property type="entry name" value="Fe-S_metab-assoc_dom"/>
</dbReference>
<protein>
    <submittedName>
        <fullName evidence="3">SufE family protein</fullName>
    </submittedName>
</protein>
<evidence type="ECO:0000256" key="1">
    <source>
        <dbReference type="ARBA" id="ARBA00010282"/>
    </source>
</evidence>
<reference evidence="3 4" key="1">
    <citation type="submission" date="2018-08" db="EMBL/GenBank/DDBJ databases">
        <title>Wenzhouxiangella salilacus sp. nov., a novel bacterium isolated from a saline lake in Xinjiang Province, China.</title>
        <authorList>
            <person name="Han S."/>
        </authorList>
    </citation>
    <scope>NUCLEOTIDE SEQUENCE [LARGE SCALE GENOMIC DNA]</scope>
    <source>
        <strain evidence="3 4">XDB06</strain>
    </source>
</reference>
<dbReference type="Gene3D" id="3.90.1010.10">
    <property type="match status" value="1"/>
</dbReference>
<gene>
    <name evidence="3" type="ORF">DZC52_14820</name>
</gene>
<dbReference type="PANTHER" id="PTHR43597:SF5">
    <property type="entry name" value="SUFE-LIKE PROTEIN 2, CHLOROPLASTIC"/>
    <property type="match status" value="1"/>
</dbReference>
<dbReference type="OrthoDB" id="9799320at2"/>
<evidence type="ECO:0000259" key="2">
    <source>
        <dbReference type="Pfam" id="PF02657"/>
    </source>
</evidence>
<dbReference type="SUPFAM" id="SSF82649">
    <property type="entry name" value="SufE/NifU"/>
    <property type="match status" value="1"/>
</dbReference>
<dbReference type="EMBL" id="QUZK01000052">
    <property type="protein sequence ID" value="RFF29123.1"/>
    <property type="molecule type" value="Genomic_DNA"/>
</dbReference>
<evidence type="ECO:0000313" key="4">
    <source>
        <dbReference type="Proteomes" id="UP000260351"/>
    </source>
</evidence>
<accession>A0A3E1K507</accession>
<dbReference type="PANTHER" id="PTHR43597">
    <property type="entry name" value="SULFUR ACCEPTOR PROTEIN CSDE"/>
    <property type="match status" value="1"/>
</dbReference>
<feature type="domain" description="Fe-S metabolism associated" evidence="2">
    <location>
        <begin position="11"/>
        <end position="131"/>
    </location>
</feature>